<gene>
    <name evidence="2" type="ORF">METZ01_LOCUS227677</name>
</gene>
<dbReference type="EMBL" id="UINC01055670">
    <property type="protein sequence ID" value="SVB74823.1"/>
    <property type="molecule type" value="Genomic_DNA"/>
</dbReference>
<organism evidence="2">
    <name type="scientific">marine metagenome</name>
    <dbReference type="NCBI Taxonomy" id="408172"/>
    <lineage>
        <taxon>unclassified sequences</taxon>
        <taxon>metagenomes</taxon>
        <taxon>ecological metagenomes</taxon>
    </lineage>
</organism>
<name>A0A382GJJ9_9ZZZZ</name>
<dbReference type="InterPro" id="IPR011429">
    <property type="entry name" value="Cyt_c_Planctomycete-type"/>
</dbReference>
<evidence type="ECO:0000259" key="1">
    <source>
        <dbReference type="Pfam" id="PF07635"/>
    </source>
</evidence>
<proteinExistence type="predicted"/>
<protein>
    <recommendedName>
        <fullName evidence="1">Cytochrome C Planctomycete-type domain-containing protein</fullName>
    </recommendedName>
</protein>
<reference evidence="2" key="1">
    <citation type="submission" date="2018-05" db="EMBL/GenBank/DDBJ databases">
        <authorList>
            <person name="Lanie J.A."/>
            <person name="Ng W.-L."/>
            <person name="Kazmierczak K.M."/>
            <person name="Andrzejewski T.M."/>
            <person name="Davidsen T.M."/>
            <person name="Wayne K.J."/>
            <person name="Tettelin H."/>
            <person name="Glass J.I."/>
            <person name="Rusch D."/>
            <person name="Podicherti R."/>
            <person name="Tsui H.-C.T."/>
            <person name="Winkler M.E."/>
        </authorList>
    </citation>
    <scope>NUCLEOTIDE SEQUENCE</scope>
</reference>
<dbReference type="Pfam" id="PF07635">
    <property type="entry name" value="PSCyt1"/>
    <property type="match status" value="1"/>
</dbReference>
<feature type="non-terminal residue" evidence="2">
    <location>
        <position position="137"/>
    </location>
</feature>
<feature type="domain" description="Cytochrome C Planctomycete-type" evidence="1">
    <location>
        <begin position="33"/>
        <end position="80"/>
    </location>
</feature>
<sequence>MSRSRLIAIALLGLFSAGALHAELPETFLKQYCYKCHGPDKQKAKRRFDTLPATIKDFRQQEQWQEIVDQLNLGEMPPEDEKQPGQAERLAAVKSMTGAIAGAREKFAGVGQHTTLRRLNKVEYQKTISDLLSLNID</sequence>
<accession>A0A382GJJ9</accession>
<dbReference type="AlphaFoldDB" id="A0A382GJJ9"/>
<evidence type="ECO:0000313" key="2">
    <source>
        <dbReference type="EMBL" id="SVB74823.1"/>
    </source>
</evidence>